<dbReference type="Proteomes" id="UP000218676">
    <property type="component" value="Chromosome 1"/>
</dbReference>
<protein>
    <submittedName>
        <fullName evidence="2">Uncharacterized protein</fullName>
    </submittedName>
</protein>
<dbReference type="RefSeq" id="WP_044178950.1">
    <property type="nucleotide sequence ID" value="NZ_AP018045.1"/>
</dbReference>
<reference evidence="3" key="2">
    <citation type="submission" date="2017-05" db="EMBL/GenBank/DDBJ databases">
        <title>Whole genome sequence of fish pathogenic bacteria, Photobacterium damselae subsp. piscicida, strain 91-197, isolated from hybrid striped bass (Morone sp.) in USA.</title>
        <authorList>
            <person name="Teru Y."/>
            <person name="Hikima J."/>
            <person name="Kono T."/>
            <person name="Sakai M."/>
            <person name="Takano T."/>
            <person name="Hawke J.P."/>
            <person name="Takeyama H."/>
            <person name="Aoki T."/>
        </authorList>
    </citation>
    <scope>NUCLEOTIDE SEQUENCE [LARGE SCALE GENOMIC DNA]</scope>
    <source>
        <strain evidence="3">91-197</strain>
    </source>
</reference>
<accession>A0A1Q9H004</accession>
<evidence type="ECO:0000313" key="2">
    <source>
        <dbReference type="EMBL" id="QOD56449.1"/>
    </source>
</evidence>
<dbReference type="Proteomes" id="UP000516656">
    <property type="component" value="Chromosome 1"/>
</dbReference>
<evidence type="ECO:0000313" key="3">
    <source>
        <dbReference type="Proteomes" id="UP000218676"/>
    </source>
</evidence>
<reference evidence="1" key="1">
    <citation type="journal article" date="2017" name="Genome Announc.">
        <title>Whole-Genome Sequence of Photobacterium damselae subsp. piscicida Strain 91-197, Isolated from Hybrid Striped Bass (Morone sp.) in the United States.</title>
        <authorList>
            <person name="Teru Y."/>
            <person name="Hikima J."/>
            <person name="Kono T."/>
            <person name="Sakai M."/>
            <person name="Takano T."/>
            <person name="Hawke J.P."/>
            <person name="Takeyama H."/>
            <person name="Aoki T."/>
        </authorList>
    </citation>
    <scope>NUCLEOTIDE SEQUENCE</scope>
    <source>
        <strain evidence="1">91-197</strain>
    </source>
</reference>
<dbReference type="AlphaFoldDB" id="A0A1Q9H004"/>
<name>A0A1Q9H004_PHODP</name>
<dbReference type="EMBL" id="CP061854">
    <property type="protein sequence ID" value="QOD56449.1"/>
    <property type="molecule type" value="Genomic_DNA"/>
</dbReference>
<organism evidence="2 4">
    <name type="scientific">Photobacterium damsela subsp. piscicida</name>
    <name type="common">Pasteurella piscicida</name>
    <dbReference type="NCBI Taxonomy" id="38294"/>
    <lineage>
        <taxon>Bacteria</taxon>
        <taxon>Pseudomonadati</taxon>
        <taxon>Pseudomonadota</taxon>
        <taxon>Gammaproteobacteria</taxon>
        <taxon>Vibrionales</taxon>
        <taxon>Vibrionaceae</taxon>
        <taxon>Photobacterium</taxon>
    </lineage>
</organism>
<evidence type="ECO:0000313" key="1">
    <source>
        <dbReference type="EMBL" id="BAX51533.1"/>
    </source>
</evidence>
<sequence length="154" mass="16621">MTKSLCKYRRAEISDQFALISQIVSEPNYICSSCTRVASDKAYLCKPSALNQHKVLLNPAPLAITGLATAEALIVDNNIEALPQPSAVGQARLETLAAAQAEPGIEVQEQECVVTKAKKLKKLAKKKAKLLKKTAKAVKKYEKALAKAKLSMGI</sequence>
<evidence type="ECO:0000313" key="4">
    <source>
        <dbReference type="Proteomes" id="UP000516656"/>
    </source>
</evidence>
<dbReference type="EMBL" id="AP018045">
    <property type="protein sequence ID" value="BAX51533.1"/>
    <property type="molecule type" value="Genomic_DNA"/>
</dbReference>
<reference evidence="2 4" key="3">
    <citation type="submission" date="2020-09" db="EMBL/GenBank/DDBJ databases">
        <title>Complete, closed and curated genome sequences of Photobacterium damselae subsp. piscicida isolates from Australia indicate localised evolution and additional plasmid-borne pathogenicity mechanisms.</title>
        <authorList>
            <person name="Baseggio L."/>
            <person name="Silayeva O."/>
            <person name="Buller N."/>
            <person name="Landos M."/>
            <person name="Engelstaedter J."/>
            <person name="Barnes A.C."/>
        </authorList>
    </citation>
    <scope>NUCLEOTIDE SEQUENCE [LARGE SCALE GENOMIC DNA]</scope>
    <source>
        <strain evidence="2 4">AS-16-0540-1</strain>
    </source>
</reference>
<proteinExistence type="predicted"/>
<gene>
    <name evidence="2" type="ORF">IC627_14995</name>
    <name evidence="1" type="ORF">PDPUS_1_00158</name>
</gene>